<proteinExistence type="predicted"/>
<accession>A0AAD4H6E7</accession>
<reference evidence="3" key="1">
    <citation type="journal article" date="2020" name="Fungal Divers.">
        <title>Resolving the Mortierellaceae phylogeny through synthesis of multi-gene phylogenetics and phylogenomics.</title>
        <authorList>
            <person name="Vandepol N."/>
            <person name="Liber J."/>
            <person name="Desiro A."/>
            <person name="Na H."/>
            <person name="Kennedy M."/>
            <person name="Barry K."/>
            <person name="Grigoriev I.V."/>
            <person name="Miller A.N."/>
            <person name="O'Donnell K."/>
            <person name="Stajich J.E."/>
            <person name="Bonito G."/>
        </authorList>
    </citation>
    <scope>NUCLEOTIDE SEQUENCE</scope>
    <source>
        <strain evidence="3">NRRL 28262</strain>
    </source>
</reference>
<evidence type="ECO:0008006" key="5">
    <source>
        <dbReference type="Google" id="ProtNLM"/>
    </source>
</evidence>
<keyword evidence="2" id="KW-0472">Membrane</keyword>
<feature type="compositionally biased region" description="Pro residues" evidence="1">
    <location>
        <begin position="472"/>
        <end position="490"/>
    </location>
</feature>
<evidence type="ECO:0000313" key="3">
    <source>
        <dbReference type="EMBL" id="KAG0275782.1"/>
    </source>
</evidence>
<dbReference type="AlphaFoldDB" id="A0AAD4H6E7"/>
<comment type="caution">
    <text evidence="3">The sequence shown here is derived from an EMBL/GenBank/DDBJ whole genome shotgun (WGS) entry which is preliminary data.</text>
</comment>
<name>A0AAD4H6E7_9FUNG</name>
<organism evidence="3 4">
    <name type="scientific">Linnemannia exigua</name>
    <dbReference type="NCBI Taxonomy" id="604196"/>
    <lineage>
        <taxon>Eukaryota</taxon>
        <taxon>Fungi</taxon>
        <taxon>Fungi incertae sedis</taxon>
        <taxon>Mucoromycota</taxon>
        <taxon>Mortierellomycotina</taxon>
        <taxon>Mortierellomycetes</taxon>
        <taxon>Mortierellales</taxon>
        <taxon>Mortierellaceae</taxon>
        <taxon>Linnemannia</taxon>
    </lineage>
</organism>
<protein>
    <recommendedName>
        <fullName evidence="5">Transmembrane protein</fullName>
    </recommendedName>
</protein>
<feature type="compositionally biased region" description="Basic and acidic residues" evidence="1">
    <location>
        <begin position="375"/>
        <end position="386"/>
    </location>
</feature>
<feature type="transmembrane region" description="Helical" evidence="2">
    <location>
        <begin position="345"/>
        <end position="367"/>
    </location>
</feature>
<dbReference type="EMBL" id="JAAAIL010000437">
    <property type="protein sequence ID" value="KAG0275782.1"/>
    <property type="molecule type" value="Genomic_DNA"/>
</dbReference>
<keyword evidence="2" id="KW-1133">Transmembrane helix</keyword>
<dbReference type="Proteomes" id="UP001194580">
    <property type="component" value="Unassembled WGS sequence"/>
</dbReference>
<feature type="region of interest" description="Disordered" evidence="1">
    <location>
        <begin position="375"/>
        <end position="399"/>
    </location>
</feature>
<sequence>MSSNAVPVYPRPCLASDEDNQAIYLLGVSTIGVGKMESSYVSLIDVNSPSIRALGSQVDVNSWATSAPKACFTYPADVHPNSPIMLVQYGAYKTYMSIMTADGQFSQATYFGGTGFNSPRQFSMVGDSGDFAWFIAQANRTDPITKSNWFGVRLNFTTGLGSMIDPDIGIIPTSTPLLSVGTYGSTPATAWQGNNVVFDTQGGGLVYPSQGSLDQVGHVITLAAARSVGMNGISLTPDSIPVTMETTGYILDKATDGSTAIYSITPTQSTTLNRVSRTGGAPPFNPSMAAVALNKLIVTYSMVNATTAYFNTFDTATNTWAGLGLVGTPVTGDSGGVGSSKSTPIGAIVGGVVGGVVVIALIAFLFIRSRRNKSKAADKDIDEHSRNNKAGESNDQDAPHVYTYVPETVPAPIVQQPVFFDPQAATIVSAPTYYDPNTVPAVYDPNASIYDQNAHVYDSGLNSYEAPGAGAYPPPPPSSTAYTPVPPASQPSPYQNPAMSPYSSTSTKTGSPAGPQFVDPESYPSPKNIGSPQYVEAREPLKNSSEPEYYRP</sequence>
<keyword evidence="2" id="KW-0812">Transmembrane</keyword>
<keyword evidence="4" id="KW-1185">Reference proteome</keyword>
<feature type="compositionally biased region" description="Polar residues" evidence="1">
    <location>
        <begin position="491"/>
        <end position="510"/>
    </location>
</feature>
<feature type="region of interest" description="Disordered" evidence="1">
    <location>
        <begin position="467"/>
        <end position="552"/>
    </location>
</feature>
<evidence type="ECO:0000256" key="2">
    <source>
        <dbReference type="SAM" id="Phobius"/>
    </source>
</evidence>
<evidence type="ECO:0000256" key="1">
    <source>
        <dbReference type="SAM" id="MobiDB-lite"/>
    </source>
</evidence>
<evidence type="ECO:0000313" key="4">
    <source>
        <dbReference type="Proteomes" id="UP001194580"/>
    </source>
</evidence>
<gene>
    <name evidence="3" type="ORF">BGZ95_008377</name>
</gene>